<name>A0AAD9GKN0_9STRA</name>
<reference evidence="1" key="1">
    <citation type="submission" date="2023-08" db="EMBL/GenBank/DDBJ databases">
        <title>Reference Genome Resource for the Citrus Pathogen Phytophthora citrophthora.</title>
        <authorList>
            <person name="Moller H."/>
            <person name="Coetzee B."/>
            <person name="Rose L.J."/>
            <person name="Van Niekerk J.M."/>
        </authorList>
    </citation>
    <scope>NUCLEOTIDE SEQUENCE</scope>
    <source>
        <strain evidence="1">STE-U-9442</strain>
    </source>
</reference>
<gene>
    <name evidence="1" type="ORF">P3T76_008241</name>
</gene>
<evidence type="ECO:0000313" key="2">
    <source>
        <dbReference type="Proteomes" id="UP001259832"/>
    </source>
</evidence>
<keyword evidence="2" id="KW-1185">Reference proteome</keyword>
<dbReference type="EMBL" id="JASMQC010000015">
    <property type="protein sequence ID" value="KAK1939918.1"/>
    <property type="molecule type" value="Genomic_DNA"/>
</dbReference>
<evidence type="ECO:0000313" key="1">
    <source>
        <dbReference type="EMBL" id="KAK1939918.1"/>
    </source>
</evidence>
<organism evidence="1 2">
    <name type="scientific">Phytophthora citrophthora</name>
    <dbReference type="NCBI Taxonomy" id="4793"/>
    <lineage>
        <taxon>Eukaryota</taxon>
        <taxon>Sar</taxon>
        <taxon>Stramenopiles</taxon>
        <taxon>Oomycota</taxon>
        <taxon>Peronosporomycetes</taxon>
        <taxon>Peronosporales</taxon>
        <taxon>Peronosporaceae</taxon>
        <taxon>Phytophthora</taxon>
    </lineage>
</organism>
<dbReference type="AlphaFoldDB" id="A0AAD9GKN0"/>
<accession>A0AAD9GKN0</accession>
<proteinExistence type="predicted"/>
<protein>
    <submittedName>
        <fullName evidence="1">Uncharacterized protein</fullName>
    </submittedName>
</protein>
<sequence length="113" mass="12884">MEQLENRKNYRLHNNVYVNTVESEVSGSAVETIEVVEDLSLFVVNTLDLTLEETLSEVELSCDELPDFSAVNQPVLSRLKYIFFKFQATVDPLPLAVVERFSLILVQFLDSLD</sequence>
<comment type="caution">
    <text evidence="1">The sequence shown here is derived from an EMBL/GenBank/DDBJ whole genome shotgun (WGS) entry which is preliminary data.</text>
</comment>
<dbReference type="Proteomes" id="UP001259832">
    <property type="component" value="Unassembled WGS sequence"/>
</dbReference>